<evidence type="ECO:0000313" key="3">
    <source>
        <dbReference type="EMBL" id="KAL3273705.1"/>
    </source>
</evidence>
<reference evidence="3 4" key="1">
    <citation type="journal article" date="2021" name="BMC Biol.">
        <title>Horizontally acquired antibacterial genes associated with adaptive radiation of ladybird beetles.</title>
        <authorList>
            <person name="Li H.S."/>
            <person name="Tang X.F."/>
            <person name="Huang Y.H."/>
            <person name="Xu Z.Y."/>
            <person name="Chen M.L."/>
            <person name="Du X.Y."/>
            <person name="Qiu B.Y."/>
            <person name="Chen P.T."/>
            <person name="Zhang W."/>
            <person name="Slipinski A."/>
            <person name="Escalona H.E."/>
            <person name="Waterhouse R.M."/>
            <person name="Zwick A."/>
            <person name="Pang H."/>
        </authorList>
    </citation>
    <scope>NUCLEOTIDE SEQUENCE [LARGE SCALE GENOMIC DNA]</scope>
    <source>
        <strain evidence="3">SYSU2018</strain>
    </source>
</reference>
<protein>
    <recommendedName>
        <fullName evidence="2">BAG domain-containing protein</fullName>
    </recommendedName>
</protein>
<feature type="region of interest" description="Disordered" evidence="1">
    <location>
        <begin position="1"/>
        <end position="42"/>
    </location>
</feature>
<feature type="compositionally biased region" description="Polar residues" evidence="1">
    <location>
        <begin position="1"/>
        <end position="13"/>
    </location>
</feature>
<comment type="caution">
    <text evidence="3">The sequence shown here is derived from an EMBL/GenBank/DDBJ whole genome shotgun (WGS) entry which is preliminary data.</text>
</comment>
<keyword evidence="4" id="KW-1185">Reference proteome</keyword>
<name>A0ABD2N4Q1_9CUCU</name>
<sequence length="206" mass="23827">MSFVPQTRQNEYKMSNHRYKSDGLAEEKFSQTQSRIKSEPATAALKSDVPYGTTNKAQCTQNVTSTVTQDIIDDSIKSSEVPPKTAKVITPTAKQNPQDLESSSHIVKEVGKTVNQIVTYEEEALNKIEKITEDIENMYNEMEKIEIFSHESEYKKYEEFFLQKNIELDNVDPKNNEHIRDFRKAAVKYVQDCMYNLDQKQRNSIQ</sequence>
<accession>A0ABD2N4Q1</accession>
<dbReference type="SMART" id="SM00264">
    <property type="entry name" value="BAG"/>
    <property type="match status" value="1"/>
</dbReference>
<organism evidence="3 4">
    <name type="scientific">Cryptolaemus montrouzieri</name>
    <dbReference type="NCBI Taxonomy" id="559131"/>
    <lineage>
        <taxon>Eukaryota</taxon>
        <taxon>Metazoa</taxon>
        <taxon>Ecdysozoa</taxon>
        <taxon>Arthropoda</taxon>
        <taxon>Hexapoda</taxon>
        <taxon>Insecta</taxon>
        <taxon>Pterygota</taxon>
        <taxon>Neoptera</taxon>
        <taxon>Endopterygota</taxon>
        <taxon>Coleoptera</taxon>
        <taxon>Polyphaga</taxon>
        <taxon>Cucujiformia</taxon>
        <taxon>Coccinelloidea</taxon>
        <taxon>Coccinellidae</taxon>
        <taxon>Scymninae</taxon>
        <taxon>Scymnini</taxon>
        <taxon>Cryptolaemus</taxon>
    </lineage>
</organism>
<dbReference type="Pfam" id="PF02179">
    <property type="entry name" value="BAG"/>
    <property type="match status" value="1"/>
</dbReference>
<dbReference type="AlphaFoldDB" id="A0ABD2N4Q1"/>
<evidence type="ECO:0000259" key="2">
    <source>
        <dbReference type="PROSITE" id="PS51035"/>
    </source>
</evidence>
<dbReference type="InterPro" id="IPR036533">
    <property type="entry name" value="BAG_dom_sf"/>
</dbReference>
<proteinExistence type="predicted"/>
<feature type="compositionally biased region" description="Basic and acidic residues" evidence="1">
    <location>
        <begin position="19"/>
        <end position="29"/>
    </location>
</feature>
<dbReference type="EMBL" id="JABFTP020000062">
    <property type="protein sequence ID" value="KAL3273705.1"/>
    <property type="molecule type" value="Genomic_DNA"/>
</dbReference>
<dbReference type="SUPFAM" id="SSF63491">
    <property type="entry name" value="BAG domain"/>
    <property type="match status" value="1"/>
</dbReference>
<gene>
    <name evidence="3" type="ORF">HHI36_015135</name>
</gene>
<evidence type="ECO:0000313" key="4">
    <source>
        <dbReference type="Proteomes" id="UP001516400"/>
    </source>
</evidence>
<dbReference type="InterPro" id="IPR003103">
    <property type="entry name" value="BAG_domain"/>
</dbReference>
<dbReference type="Proteomes" id="UP001516400">
    <property type="component" value="Unassembled WGS sequence"/>
</dbReference>
<dbReference type="PROSITE" id="PS51035">
    <property type="entry name" value="BAG"/>
    <property type="match status" value="1"/>
</dbReference>
<feature type="domain" description="BAG" evidence="2">
    <location>
        <begin position="124"/>
        <end position="201"/>
    </location>
</feature>
<dbReference type="Gene3D" id="1.20.58.120">
    <property type="entry name" value="BAG domain"/>
    <property type="match status" value="1"/>
</dbReference>
<evidence type="ECO:0000256" key="1">
    <source>
        <dbReference type="SAM" id="MobiDB-lite"/>
    </source>
</evidence>